<dbReference type="Gene3D" id="3.30.565.10">
    <property type="entry name" value="Histidine kinase-like ATPase, C-terminal domain"/>
    <property type="match status" value="1"/>
</dbReference>
<dbReference type="GO" id="GO:0016036">
    <property type="term" value="P:cellular response to phosphate starvation"/>
    <property type="evidence" value="ECO:0007669"/>
    <property type="project" value="TreeGrafter"/>
</dbReference>
<evidence type="ECO:0000256" key="4">
    <source>
        <dbReference type="ARBA" id="ARBA00022679"/>
    </source>
</evidence>
<dbReference type="SUPFAM" id="SSF47384">
    <property type="entry name" value="Homodimeric domain of signal transducing histidine kinase"/>
    <property type="match status" value="1"/>
</dbReference>
<keyword evidence="4 10" id="KW-0808">Transferase</keyword>
<evidence type="ECO:0000313" key="10">
    <source>
        <dbReference type="EMBL" id="OIR12687.1"/>
    </source>
</evidence>
<evidence type="ECO:0000256" key="8">
    <source>
        <dbReference type="SAM" id="Phobius"/>
    </source>
</evidence>
<dbReference type="InterPro" id="IPR005467">
    <property type="entry name" value="His_kinase_dom"/>
</dbReference>
<sequence>MFKTKNLSPQQLSALTALFLSVPIGIVFFIVEKDWRFGIGALLITFIGSYYLIRFVLESFIYRKIKLIYKFIYQTKANKREETYYKYILPQKGIDEVREDVEKWAEQRSAEIELLKRNEEYRKEFLQNLAHEFKTPIFAIQGYVDTLLSGALENPEVNKKFLENTARNVDRMVSLVEDLDEISKLERGEQPLYKENFVIQDLIKDVFETLSIKLTKRQIKCSIKKGCEAPITVFADKEKIRQVLNNLIVNANKYGKQNGTIVASIYKMDGENVLVEISDDGIGIAEEHLSRIFERFYRTDSGRSRNVGGTGLGLAICKHIIEAHGQTIHVRSKLDVGTTVGFTLRARKD</sequence>
<proteinExistence type="predicted"/>
<evidence type="ECO:0000256" key="2">
    <source>
        <dbReference type="ARBA" id="ARBA00012438"/>
    </source>
</evidence>
<dbReference type="Pfam" id="PF02518">
    <property type="entry name" value="HATPase_c"/>
    <property type="match status" value="1"/>
</dbReference>
<evidence type="ECO:0000256" key="5">
    <source>
        <dbReference type="ARBA" id="ARBA00022777"/>
    </source>
</evidence>
<dbReference type="FunFam" id="3.30.565.10:FF:000006">
    <property type="entry name" value="Sensor histidine kinase WalK"/>
    <property type="match status" value="1"/>
</dbReference>
<organism evidence="10">
    <name type="scientific">mine drainage metagenome</name>
    <dbReference type="NCBI Taxonomy" id="410659"/>
    <lineage>
        <taxon>unclassified sequences</taxon>
        <taxon>metagenomes</taxon>
        <taxon>ecological metagenomes</taxon>
    </lineage>
</organism>
<dbReference type="InterPro" id="IPR004358">
    <property type="entry name" value="Sig_transdc_His_kin-like_C"/>
</dbReference>
<dbReference type="InterPro" id="IPR003661">
    <property type="entry name" value="HisK_dim/P_dom"/>
</dbReference>
<accession>A0A1J5SW32</accession>
<dbReference type="Gene3D" id="1.10.287.130">
    <property type="match status" value="1"/>
</dbReference>
<keyword evidence="8" id="KW-0812">Transmembrane</keyword>
<dbReference type="SMART" id="SM00388">
    <property type="entry name" value="HisKA"/>
    <property type="match status" value="1"/>
</dbReference>
<dbReference type="InterPro" id="IPR036890">
    <property type="entry name" value="HATPase_C_sf"/>
</dbReference>
<feature type="domain" description="Histidine kinase" evidence="9">
    <location>
        <begin position="128"/>
        <end position="348"/>
    </location>
</feature>
<evidence type="ECO:0000256" key="6">
    <source>
        <dbReference type="ARBA" id="ARBA00023012"/>
    </source>
</evidence>
<dbReference type="InterPro" id="IPR050351">
    <property type="entry name" value="BphY/WalK/GraS-like"/>
</dbReference>
<dbReference type="SMART" id="SM00387">
    <property type="entry name" value="HATPase_c"/>
    <property type="match status" value="1"/>
</dbReference>
<dbReference type="CDD" id="cd00082">
    <property type="entry name" value="HisKA"/>
    <property type="match status" value="1"/>
</dbReference>
<reference evidence="10" key="1">
    <citation type="submission" date="2016-10" db="EMBL/GenBank/DDBJ databases">
        <title>Sequence of Gallionella enrichment culture.</title>
        <authorList>
            <person name="Poehlein A."/>
            <person name="Muehling M."/>
            <person name="Daniel R."/>
        </authorList>
    </citation>
    <scope>NUCLEOTIDE SEQUENCE</scope>
</reference>
<dbReference type="FunFam" id="1.10.287.130:FF:000001">
    <property type="entry name" value="Two-component sensor histidine kinase"/>
    <property type="match status" value="1"/>
</dbReference>
<dbReference type="GO" id="GO:0005886">
    <property type="term" value="C:plasma membrane"/>
    <property type="evidence" value="ECO:0007669"/>
    <property type="project" value="TreeGrafter"/>
</dbReference>
<dbReference type="PANTHER" id="PTHR45453">
    <property type="entry name" value="PHOSPHATE REGULON SENSOR PROTEIN PHOR"/>
    <property type="match status" value="1"/>
</dbReference>
<keyword evidence="6" id="KW-0902">Two-component regulatory system</keyword>
<dbReference type="CDD" id="cd00075">
    <property type="entry name" value="HATPase"/>
    <property type="match status" value="1"/>
</dbReference>
<dbReference type="EMBL" id="MLJW01000016">
    <property type="protein sequence ID" value="OIR12687.1"/>
    <property type="molecule type" value="Genomic_DNA"/>
</dbReference>
<keyword evidence="5" id="KW-0418">Kinase</keyword>
<dbReference type="AlphaFoldDB" id="A0A1J5SW32"/>
<dbReference type="SUPFAM" id="SSF55874">
    <property type="entry name" value="ATPase domain of HSP90 chaperone/DNA topoisomerase II/histidine kinase"/>
    <property type="match status" value="1"/>
</dbReference>
<feature type="transmembrane region" description="Helical" evidence="8">
    <location>
        <begin position="37"/>
        <end position="57"/>
    </location>
</feature>
<comment type="catalytic activity">
    <reaction evidence="1">
        <text>ATP + protein L-histidine = ADP + protein N-phospho-L-histidine.</text>
        <dbReference type="EC" id="2.7.13.3"/>
    </reaction>
</comment>
<feature type="transmembrane region" description="Helical" evidence="8">
    <location>
        <begin position="12"/>
        <end position="31"/>
    </location>
</feature>
<dbReference type="GO" id="GO:0004721">
    <property type="term" value="F:phosphoprotein phosphatase activity"/>
    <property type="evidence" value="ECO:0007669"/>
    <property type="project" value="TreeGrafter"/>
</dbReference>
<dbReference type="PRINTS" id="PR00344">
    <property type="entry name" value="BCTRLSENSOR"/>
</dbReference>
<keyword evidence="7 8" id="KW-0472">Membrane</keyword>
<evidence type="ECO:0000256" key="7">
    <source>
        <dbReference type="ARBA" id="ARBA00023136"/>
    </source>
</evidence>
<protein>
    <recommendedName>
        <fullName evidence="2">histidine kinase</fullName>
        <ecNumber evidence="2">2.7.13.3</ecNumber>
    </recommendedName>
</protein>
<comment type="caution">
    <text evidence="10">The sequence shown here is derived from an EMBL/GenBank/DDBJ whole genome shotgun (WGS) entry which is preliminary data.</text>
</comment>
<dbReference type="Pfam" id="PF00512">
    <property type="entry name" value="HisKA"/>
    <property type="match status" value="1"/>
</dbReference>
<gene>
    <name evidence="10" type="primary">phoR_4</name>
    <name evidence="10" type="ORF">GALL_57540</name>
</gene>
<keyword evidence="3" id="KW-0597">Phosphoprotein</keyword>
<name>A0A1J5SW32_9ZZZZ</name>
<dbReference type="EC" id="2.7.13.3" evidence="2"/>
<dbReference type="PROSITE" id="PS50109">
    <property type="entry name" value="HIS_KIN"/>
    <property type="match status" value="1"/>
</dbReference>
<evidence type="ECO:0000256" key="3">
    <source>
        <dbReference type="ARBA" id="ARBA00022553"/>
    </source>
</evidence>
<evidence type="ECO:0000259" key="9">
    <source>
        <dbReference type="PROSITE" id="PS50109"/>
    </source>
</evidence>
<dbReference type="PANTHER" id="PTHR45453:SF1">
    <property type="entry name" value="PHOSPHATE REGULON SENSOR PROTEIN PHOR"/>
    <property type="match status" value="1"/>
</dbReference>
<evidence type="ECO:0000256" key="1">
    <source>
        <dbReference type="ARBA" id="ARBA00000085"/>
    </source>
</evidence>
<dbReference type="GO" id="GO:0000155">
    <property type="term" value="F:phosphorelay sensor kinase activity"/>
    <property type="evidence" value="ECO:0007669"/>
    <property type="project" value="InterPro"/>
</dbReference>
<keyword evidence="8" id="KW-1133">Transmembrane helix</keyword>
<dbReference type="InterPro" id="IPR003594">
    <property type="entry name" value="HATPase_dom"/>
</dbReference>
<dbReference type="InterPro" id="IPR036097">
    <property type="entry name" value="HisK_dim/P_sf"/>
</dbReference>